<keyword evidence="1" id="KW-0328">Glycosyltransferase</keyword>
<dbReference type="PATRIC" id="fig|1423734.3.peg.2742"/>
<dbReference type="STRING" id="1423734.FC83_GL002702"/>
<dbReference type="InterPro" id="IPR029044">
    <property type="entry name" value="Nucleotide-diphossugar_trans"/>
</dbReference>
<evidence type="ECO:0000256" key="1">
    <source>
        <dbReference type="ARBA" id="ARBA00022676"/>
    </source>
</evidence>
<comment type="caution">
    <text evidence="4">The sequence shown here is derived from an EMBL/GenBank/DDBJ whole genome shotgun (WGS) entry which is preliminary data.</text>
</comment>
<keyword evidence="2" id="KW-0808">Transferase</keyword>
<dbReference type="InterPro" id="IPR001173">
    <property type="entry name" value="Glyco_trans_2-like"/>
</dbReference>
<evidence type="ECO:0000313" key="4">
    <source>
        <dbReference type="EMBL" id="KRM33649.1"/>
    </source>
</evidence>
<name>X0PQ56_9LACO</name>
<reference evidence="4 5" key="1">
    <citation type="journal article" date="2015" name="Genome Announc.">
        <title>Expanding the biotechnology potential of lactobacilli through comparative genomics of 213 strains and associated genera.</title>
        <authorList>
            <person name="Sun Z."/>
            <person name="Harris H.M."/>
            <person name="McCann A."/>
            <person name="Guo C."/>
            <person name="Argimon S."/>
            <person name="Zhang W."/>
            <person name="Yang X."/>
            <person name="Jeffery I.B."/>
            <person name="Cooney J.C."/>
            <person name="Kagawa T.F."/>
            <person name="Liu W."/>
            <person name="Song Y."/>
            <person name="Salvetti E."/>
            <person name="Wrobel A."/>
            <person name="Rasinkangas P."/>
            <person name="Parkhill J."/>
            <person name="Rea M.C."/>
            <person name="O'Sullivan O."/>
            <person name="Ritari J."/>
            <person name="Douillard F.P."/>
            <person name="Paul Ross R."/>
            <person name="Yang R."/>
            <person name="Briner A.E."/>
            <person name="Felis G.E."/>
            <person name="de Vos W.M."/>
            <person name="Barrangou R."/>
            <person name="Klaenhammer T.R."/>
            <person name="Caufield P.W."/>
            <person name="Cui Y."/>
            <person name="Zhang H."/>
            <person name="O'Toole P.W."/>
        </authorList>
    </citation>
    <scope>NUCLEOTIDE SEQUENCE [LARGE SCALE GENOMIC DNA]</scope>
    <source>
        <strain evidence="4 5">DSM 18527</strain>
    </source>
</reference>
<evidence type="ECO:0000259" key="3">
    <source>
        <dbReference type="Pfam" id="PF00535"/>
    </source>
</evidence>
<proteinExistence type="predicted"/>
<dbReference type="Proteomes" id="UP000051236">
    <property type="component" value="Unassembled WGS sequence"/>
</dbReference>
<dbReference type="SUPFAM" id="SSF53448">
    <property type="entry name" value="Nucleotide-diphospho-sugar transferases"/>
    <property type="match status" value="1"/>
</dbReference>
<sequence length="267" mass="30734">MKAPLLTVIIPVHNVAAYIDRSLQSIVNQTYRNTEIIIVDDASKDETGDLADAWGQKDPRIKVYHLKQNMGISGARNHGLTQATGDYVTFADGDDWCEPNLFEFYINRIQKYNLDFVSCGYFVDPVGQTSGQSQPKDVLVDRKPLLKLVRKMKSPIRGYTWNKCYRRSLIVKHDLRFNEDIGLMEDQVFNVAYILKAKRYLYNVLPLYHYVQRPGSSIHQPSIGKGVDVTKAIWWIQTAIWASQWRTFKQAKATKTRNNNELSESNK</sequence>
<dbReference type="CDD" id="cd00761">
    <property type="entry name" value="Glyco_tranf_GTA_type"/>
    <property type="match status" value="1"/>
</dbReference>
<protein>
    <recommendedName>
        <fullName evidence="3">Glycosyltransferase 2-like domain-containing protein</fullName>
    </recommendedName>
</protein>
<dbReference type="Pfam" id="PF00535">
    <property type="entry name" value="Glycos_transf_2"/>
    <property type="match status" value="1"/>
</dbReference>
<evidence type="ECO:0000256" key="2">
    <source>
        <dbReference type="ARBA" id="ARBA00022679"/>
    </source>
</evidence>
<dbReference type="PANTHER" id="PTHR22916">
    <property type="entry name" value="GLYCOSYLTRANSFERASE"/>
    <property type="match status" value="1"/>
</dbReference>
<dbReference type="Gene3D" id="3.90.550.10">
    <property type="entry name" value="Spore Coat Polysaccharide Biosynthesis Protein SpsA, Chain A"/>
    <property type="match status" value="1"/>
</dbReference>
<dbReference type="OrthoDB" id="396512at2"/>
<accession>X0PQ56</accession>
<dbReference type="AlphaFoldDB" id="X0PQ56"/>
<dbReference type="RefSeq" id="WP_052004529.1">
    <property type="nucleotide sequence ID" value="NZ_AZGA01000046.1"/>
</dbReference>
<keyword evidence="5" id="KW-1185">Reference proteome</keyword>
<dbReference type="GO" id="GO:0016757">
    <property type="term" value="F:glycosyltransferase activity"/>
    <property type="evidence" value="ECO:0007669"/>
    <property type="project" value="UniProtKB-KW"/>
</dbReference>
<gene>
    <name evidence="4" type="ORF">FC83_GL002702</name>
</gene>
<feature type="domain" description="Glycosyltransferase 2-like" evidence="3">
    <location>
        <begin position="7"/>
        <end position="136"/>
    </location>
</feature>
<dbReference type="EMBL" id="AZGA01000046">
    <property type="protein sequence ID" value="KRM33649.1"/>
    <property type="molecule type" value="Genomic_DNA"/>
</dbReference>
<dbReference type="eggNOG" id="COG0463">
    <property type="taxonomic scope" value="Bacteria"/>
</dbReference>
<evidence type="ECO:0000313" key="5">
    <source>
        <dbReference type="Proteomes" id="UP000051236"/>
    </source>
</evidence>
<organism evidence="4 5">
    <name type="scientific">Agrilactobacillus composti DSM 18527 = JCM 14202</name>
    <dbReference type="NCBI Taxonomy" id="1423734"/>
    <lineage>
        <taxon>Bacteria</taxon>
        <taxon>Bacillati</taxon>
        <taxon>Bacillota</taxon>
        <taxon>Bacilli</taxon>
        <taxon>Lactobacillales</taxon>
        <taxon>Lactobacillaceae</taxon>
        <taxon>Agrilactobacillus</taxon>
    </lineage>
</organism>
<dbReference type="PANTHER" id="PTHR22916:SF51">
    <property type="entry name" value="GLYCOSYLTRANSFERASE EPSH-RELATED"/>
    <property type="match status" value="1"/>
</dbReference>